<dbReference type="EMBL" id="NXIF01000009">
    <property type="protein sequence ID" value="PKI81712.1"/>
    <property type="molecule type" value="Genomic_DNA"/>
</dbReference>
<dbReference type="PANTHER" id="PTHR30005:SF0">
    <property type="entry name" value="RETROGRADE REGULATION PROTEIN 2"/>
    <property type="match status" value="1"/>
</dbReference>
<evidence type="ECO:0000256" key="1">
    <source>
        <dbReference type="ARBA" id="ARBA00022801"/>
    </source>
</evidence>
<dbReference type="InterPro" id="IPR043129">
    <property type="entry name" value="ATPase_NBD"/>
</dbReference>
<evidence type="ECO:0000259" key="2">
    <source>
        <dbReference type="Pfam" id="PF02541"/>
    </source>
</evidence>
<protein>
    <submittedName>
        <fullName evidence="3">Guanosine polyphosphate pyrophosphohydrolase</fullName>
    </submittedName>
</protein>
<dbReference type="AlphaFoldDB" id="A0A2N1J5H0"/>
<dbReference type="InterPro" id="IPR050273">
    <property type="entry name" value="GppA/Ppx_hydrolase"/>
</dbReference>
<dbReference type="SUPFAM" id="SSF109604">
    <property type="entry name" value="HD-domain/PDEase-like"/>
    <property type="match status" value="1"/>
</dbReference>
<reference evidence="3 4" key="1">
    <citation type="submission" date="2017-09" db="EMBL/GenBank/DDBJ databases">
        <title>Genomics of the genus Arcobacter.</title>
        <authorList>
            <person name="Perez-Cataluna A."/>
            <person name="Figueras M.J."/>
            <person name="Salas-Masso N."/>
        </authorList>
    </citation>
    <scope>NUCLEOTIDE SEQUENCE [LARGE SCALE GENOMIC DNA]</scope>
    <source>
        <strain evidence="3 4">DSM 18005</strain>
    </source>
</reference>
<comment type="caution">
    <text evidence="3">The sequence shown here is derived from an EMBL/GenBank/DDBJ whole genome shotgun (WGS) entry which is preliminary data.</text>
</comment>
<evidence type="ECO:0000313" key="4">
    <source>
        <dbReference type="Proteomes" id="UP000233248"/>
    </source>
</evidence>
<dbReference type="GO" id="GO:0016462">
    <property type="term" value="F:pyrophosphatase activity"/>
    <property type="evidence" value="ECO:0007669"/>
    <property type="project" value="TreeGrafter"/>
</dbReference>
<sequence length="490" mass="55456">MAKITTIIDIGSNSMRMVVLQKSSRFAFHLINETKSRVKISEGCYENGGNLQEVPMNRAFNSLKSFLNISKSLKAKKVICVATSALRDAPNSKVFLTKVKKELGLNIRVIDGEKEAYYGGVAALNLLHNNEFITVDIGGGSTEFCFVKDGQITNSISLNIGTVRLKELFFDKGTIQEAKNYIKDNLKKIFELNIDIPTNVVGIGGSIRSITKAIMKHSSYPLDVIHGYTYDVAENKDFIESVINVDDYNELKRLGIKKDRFDTIKEGAFIFNTILEELNTKRVITSGVGVREGVYLCDLLRNSNHKFPANFNISLRSLLDRFETDGGQSAYFGNNASKIFEVLKPLHNLDDKFRTLLVVASKLHSIGTTLNFYKVNDNTFNFILNGLNYDFLHTSRVIVAHTIKFSKKSLPTKKDIQEYKQLLPCLETMQWMSFMISLNLMINQDFSKPKVEYLLQNNVLQIKLPEYSFLVESSLDKLEIPKKLDIEILC</sequence>
<dbReference type="KEGG" id="ahs:AHALO_1886"/>
<dbReference type="Gene3D" id="3.30.420.40">
    <property type="match status" value="1"/>
</dbReference>
<dbReference type="Gene3D" id="1.10.3210.10">
    <property type="entry name" value="Hypothetical protein af1432"/>
    <property type="match status" value="1"/>
</dbReference>
<name>A0A2N1J5H0_9BACT</name>
<dbReference type="RefSeq" id="WP_101183719.1">
    <property type="nucleotide sequence ID" value="NZ_CP031218.1"/>
</dbReference>
<dbReference type="Proteomes" id="UP000233248">
    <property type="component" value="Unassembled WGS sequence"/>
</dbReference>
<accession>A0A2N1J5H0</accession>
<dbReference type="PANTHER" id="PTHR30005">
    <property type="entry name" value="EXOPOLYPHOSPHATASE"/>
    <property type="match status" value="1"/>
</dbReference>
<dbReference type="OrthoDB" id="9793035at2"/>
<organism evidence="3 4">
    <name type="scientific">Malaciobacter halophilus</name>
    <dbReference type="NCBI Taxonomy" id="197482"/>
    <lineage>
        <taxon>Bacteria</taxon>
        <taxon>Pseudomonadati</taxon>
        <taxon>Campylobacterota</taxon>
        <taxon>Epsilonproteobacteria</taxon>
        <taxon>Campylobacterales</taxon>
        <taxon>Arcobacteraceae</taxon>
        <taxon>Malaciobacter</taxon>
    </lineage>
</organism>
<dbReference type="SUPFAM" id="SSF53067">
    <property type="entry name" value="Actin-like ATPase domain"/>
    <property type="match status" value="2"/>
</dbReference>
<proteinExistence type="predicted"/>
<keyword evidence="1 3" id="KW-0378">Hydrolase</keyword>
<dbReference type="CDD" id="cd24052">
    <property type="entry name" value="ASKHA_NBD_HpPPX-GppA-like"/>
    <property type="match status" value="1"/>
</dbReference>
<dbReference type="Pfam" id="PF02541">
    <property type="entry name" value="Ppx-GppA"/>
    <property type="match status" value="1"/>
</dbReference>
<gene>
    <name evidence="3" type="ORF">CP960_02805</name>
</gene>
<dbReference type="InterPro" id="IPR003695">
    <property type="entry name" value="Ppx_GppA_N"/>
</dbReference>
<feature type="domain" description="Ppx/GppA phosphatase N-terminal" evidence="2">
    <location>
        <begin position="19"/>
        <end position="300"/>
    </location>
</feature>
<keyword evidence="4" id="KW-1185">Reference proteome</keyword>
<dbReference type="Gene3D" id="3.30.420.150">
    <property type="entry name" value="Exopolyphosphatase. Domain 2"/>
    <property type="match status" value="1"/>
</dbReference>
<dbReference type="PIRSF" id="PIRSF001267">
    <property type="entry name" value="Pyrophosphatase_GppA_Ppx"/>
    <property type="match status" value="1"/>
</dbReference>
<dbReference type="InterPro" id="IPR030673">
    <property type="entry name" value="PyroPPase_GppA_Ppx"/>
</dbReference>
<evidence type="ECO:0000313" key="3">
    <source>
        <dbReference type="EMBL" id="PKI81712.1"/>
    </source>
</evidence>